<evidence type="ECO:0000256" key="8">
    <source>
        <dbReference type="SAM" id="MobiDB-lite"/>
    </source>
</evidence>
<dbReference type="InterPro" id="IPR036388">
    <property type="entry name" value="WH-like_DNA-bd_sf"/>
</dbReference>
<keyword evidence="5 7" id="KW-0804">Transcription</keyword>
<proteinExistence type="inferred from homology"/>
<feature type="region of interest" description="Disordered" evidence="8">
    <location>
        <begin position="1"/>
        <end position="34"/>
    </location>
</feature>
<evidence type="ECO:0000313" key="10">
    <source>
        <dbReference type="EMBL" id="CAI5452351.1"/>
    </source>
</evidence>
<dbReference type="SMART" id="SM01372">
    <property type="entry name" value="E2F_TDP"/>
    <property type="match status" value="1"/>
</dbReference>
<dbReference type="InterPro" id="IPR036390">
    <property type="entry name" value="WH_DNA-bd_sf"/>
</dbReference>
<keyword evidence="11" id="KW-1185">Reference proteome</keyword>
<reference evidence="10" key="1">
    <citation type="submission" date="2022-11" db="EMBL/GenBank/DDBJ databases">
        <authorList>
            <person name="Kikuchi T."/>
        </authorList>
    </citation>
    <scope>NUCLEOTIDE SEQUENCE</scope>
    <source>
        <strain evidence="10">PS1010</strain>
    </source>
</reference>
<evidence type="ECO:0000256" key="4">
    <source>
        <dbReference type="ARBA" id="ARBA00023125"/>
    </source>
</evidence>
<evidence type="ECO:0000256" key="7">
    <source>
        <dbReference type="RuleBase" id="RU003796"/>
    </source>
</evidence>
<name>A0A9P1N8T0_9PELO</name>
<dbReference type="AlphaFoldDB" id="A0A9P1N8T0"/>
<dbReference type="GO" id="GO:0090575">
    <property type="term" value="C:RNA polymerase II transcription regulator complex"/>
    <property type="evidence" value="ECO:0007669"/>
    <property type="project" value="TreeGrafter"/>
</dbReference>
<feature type="domain" description="E2F/DP family winged-helix DNA-binding" evidence="9">
    <location>
        <begin position="31"/>
        <end position="96"/>
    </location>
</feature>
<feature type="compositionally biased region" description="Low complexity" evidence="8">
    <location>
        <begin position="16"/>
        <end position="28"/>
    </location>
</feature>
<dbReference type="Proteomes" id="UP001152747">
    <property type="component" value="Unassembled WGS sequence"/>
</dbReference>
<dbReference type="GO" id="GO:0000981">
    <property type="term" value="F:DNA-binding transcription factor activity, RNA polymerase II-specific"/>
    <property type="evidence" value="ECO:0007669"/>
    <property type="project" value="TreeGrafter"/>
</dbReference>
<dbReference type="Gene3D" id="1.10.10.10">
    <property type="entry name" value="Winged helix-like DNA-binding domain superfamily/Winged helix DNA-binding domain"/>
    <property type="match status" value="1"/>
</dbReference>
<dbReference type="GO" id="GO:0000978">
    <property type="term" value="F:RNA polymerase II cis-regulatory region sequence-specific DNA binding"/>
    <property type="evidence" value="ECO:0007669"/>
    <property type="project" value="InterPro"/>
</dbReference>
<gene>
    <name evidence="10" type="ORF">CAMP_LOCUS14988</name>
</gene>
<dbReference type="SUPFAM" id="SSF144074">
    <property type="entry name" value="E2F-DP heterodimerization region"/>
    <property type="match status" value="1"/>
</dbReference>
<dbReference type="InterPro" id="IPR015633">
    <property type="entry name" value="E2F"/>
</dbReference>
<keyword evidence="4 7" id="KW-0238">DNA-binding</keyword>
<sequence length="290" mass="32964">MENIEELKPAILSMEPSPSSTSNTNNNNGTRQENSLHVTTQKFMLLREHTKDKILNLNEAAEFLQVPKRRLYDITNVLEGIGFVQKIGKNAIRWIEQIPDVTLQQKYEEHVEVLKKQEDDLDMLLHDVKCLYNIAKTDSSNQEFAYITKNDMKPKDMTTIALQDLSKNNSLQIQVADPTSTCSYAMIAKGTNIRALLCSQYEGATKFDVIQSIIGSEIEPKEEPIDEYFIQRSEVSSSTPEVKEEPFDFYADSIDSSSFITMDPPQPADYLRPWNALASPPNLFDLFPSD</sequence>
<dbReference type="InterPro" id="IPR037241">
    <property type="entry name" value="E2F-DP_heterodim"/>
</dbReference>
<protein>
    <recommendedName>
        <fullName evidence="9">E2F/DP family winged-helix DNA-binding domain-containing protein</fullName>
    </recommendedName>
</protein>
<evidence type="ECO:0000256" key="5">
    <source>
        <dbReference type="ARBA" id="ARBA00023163"/>
    </source>
</evidence>
<evidence type="ECO:0000256" key="1">
    <source>
        <dbReference type="ARBA" id="ARBA00004123"/>
    </source>
</evidence>
<evidence type="ECO:0000256" key="3">
    <source>
        <dbReference type="ARBA" id="ARBA00023015"/>
    </source>
</evidence>
<dbReference type="PANTHER" id="PTHR12081">
    <property type="entry name" value="TRANSCRIPTION FACTOR E2F"/>
    <property type="match status" value="1"/>
</dbReference>
<dbReference type="PANTHER" id="PTHR12081:SF101">
    <property type="entry name" value="TRANSCRIPTION FACTOR EFL-2"/>
    <property type="match status" value="1"/>
</dbReference>
<evidence type="ECO:0000256" key="6">
    <source>
        <dbReference type="ARBA" id="ARBA00023242"/>
    </source>
</evidence>
<comment type="subcellular location">
    <subcellularLocation>
        <location evidence="1 7">Nucleus</location>
    </subcellularLocation>
</comment>
<dbReference type="Pfam" id="PF02319">
    <property type="entry name" value="WHD_E2F_TDP"/>
    <property type="match status" value="1"/>
</dbReference>
<dbReference type="OrthoDB" id="1743261at2759"/>
<keyword evidence="3 7" id="KW-0805">Transcription regulation</keyword>
<accession>A0A9P1N8T0</accession>
<dbReference type="EMBL" id="CANHGI010000005">
    <property type="protein sequence ID" value="CAI5452351.1"/>
    <property type="molecule type" value="Genomic_DNA"/>
</dbReference>
<dbReference type="Gene3D" id="6.10.250.540">
    <property type="match status" value="1"/>
</dbReference>
<dbReference type="FunFam" id="1.10.10.10:FF:000458">
    <property type="entry name" value="E2F-like (Mammalian transcription factor)"/>
    <property type="match status" value="1"/>
</dbReference>
<evidence type="ECO:0000313" key="11">
    <source>
        <dbReference type="Proteomes" id="UP001152747"/>
    </source>
</evidence>
<comment type="caution">
    <text evidence="10">The sequence shown here is derived from an EMBL/GenBank/DDBJ whole genome shotgun (WGS) entry which is preliminary data.</text>
</comment>
<dbReference type="SUPFAM" id="SSF46785">
    <property type="entry name" value="Winged helix' DNA-binding domain"/>
    <property type="match status" value="1"/>
</dbReference>
<dbReference type="InterPro" id="IPR003316">
    <property type="entry name" value="E2F_WHTH_DNA-bd_dom"/>
</dbReference>
<organism evidence="10 11">
    <name type="scientific">Caenorhabditis angaria</name>
    <dbReference type="NCBI Taxonomy" id="860376"/>
    <lineage>
        <taxon>Eukaryota</taxon>
        <taxon>Metazoa</taxon>
        <taxon>Ecdysozoa</taxon>
        <taxon>Nematoda</taxon>
        <taxon>Chromadorea</taxon>
        <taxon>Rhabditida</taxon>
        <taxon>Rhabditina</taxon>
        <taxon>Rhabditomorpha</taxon>
        <taxon>Rhabditoidea</taxon>
        <taxon>Rhabditidae</taxon>
        <taxon>Peloderinae</taxon>
        <taxon>Caenorhabditis</taxon>
    </lineage>
</organism>
<evidence type="ECO:0000259" key="9">
    <source>
        <dbReference type="SMART" id="SM01372"/>
    </source>
</evidence>
<evidence type="ECO:0000256" key="2">
    <source>
        <dbReference type="ARBA" id="ARBA00010940"/>
    </source>
</evidence>
<comment type="similarity">
    <text evidence="2 7">Belongs to the E2F/DP family.</text>
</comment>
<keyword evidence="6 7" id="KW-0539">Nucleus</keyword>